<organism evidence="6 7">
    <name type="scientific">Symbiochloris irregularis</name>
    <dbReference type="NCBI Taxonomy" id="706552"/>
    <lineage>
        <taxon>Eukaryota</taxon>
        <taxon>Viridiplantae</taxon>
        <taxon>Chlorophyta</taxon>
        <taxon>core chlorophytes</taxon>
        <taxon>Trebouxiophyceae</taxon>
        <taxon>Trebouxiales</taxon>
        <taxon>Trebouxiaceae</taxon>
        <taxon>Symbiochloris</taxon>
    </lineage>
</organism>
<comment type="subcellular location">
    <subcellularLocation>
        <location evidence="4">Cell membrane</location>
        <topology evidence="4">Lipid-anchor</topology>
    </subcellularLocation>
    <subcellularLocation>
        <location evidence="4">Membrane</location>
        <location evidence="4">Caveola</location>
    </subcellularLocation>
</comment>
<evidence type="ECO:0000256" key="4">
    <source>
        <dbReference type="RuleBase" id="RU366054"/>
    </source>
</evidence>
<name>A0AAW1NL59_9CHLO</name>
<evidence type="ECO:0000256" key="2">
    <source>
        <dbReference type="ARBA" id="ARBA00022475"/>
    </source>
</evidence>
<feature type="domain" description="Band 7" evidence="5">
    <location>
        <begin position="28"/>
        <end position="235"/>
    </location>
</feature>
<dbReference type="PANTHER" id="PTHR13806">
    <property type="entry name" value="FLOTILLIN-RELATED"/>
    <property type="match status" value="1"/>
</dbReference>
<dbReference type="GO" id="GO:0005901">
    <property type="term" value="C:caveola"/>
    <property type="evidence" value="ECO:0007669"/>
    <property type="project" value="UniProtKB-SubCell"/>
</dbReference>
<dbReference type="InterPro" id="IPR001107">
    <property type="entry name" value="Band_7"/>
</dbReference>
<dbReference type="EMBL" id="JALJOQ010000226">
    <property type="protein sequence ID" value="KAK9788452.1"/>
    <property type="molecule type" value="Genomic_DNA"/>
</dbReference>
<reference evidence="6 7" key="1">
    <citation type="journal article" date="2024" name="Nat. Commun.">
        <title>Phylogenomics reveals the evolutionary origins of lichenization in chlorophyte algae.</title>
        <authorList>
            <person name="Puginier C."/>
            <person name="Libourel C."/>
            <person name="Otte J."/>
            <person name="Skaloud P."/>
            <person name="Haon M."/>
            <person name="Grisel S."/>
            <person name="Petersen M."/>
            <person name="Berrin J.G."/>
            <person name="Delaux P.M."/>
            <person name="Dal Grande F."/>
            <person name="Keller J."/>
        </authorList>
    </citation>
    <scope>NUCLEOTIDE SEQUENCE [LARGE SCALE GENOMIC DNA]</scope>
    <source>
        <strain evidence="6 7">SAG 2036</strain>
    </source>
</reference>
<keyword evidence="7" id="KW-1185">Reference proteome</keyword>
<dbReference type="PANTHER" id="PTHR13806:SF31">
    <property type="entry name" value="FLOTILLIN-LIKE PROTEIN 1-RELATED"/>
    <property type="match status" value="1"/>
</dbReference>
<keyword evidence="3 4" id="KW-0472">Membrane</keyword>
<dbReference type="SUPFAM" id="SSF117892">
    <property type="entry name" value="Band 7/SPFH domain"/>
    <property type="match status" value="1"/>
</dbReference>
<dbReference type="Pfam" id="PF01145">
    <property type="entry name" value="Band_7"/>
    <property type="match status" value="1"/>
</dbReference>
<sequence length="517" mass="56966">MRRNEQQDWPAVSVIRHAGFSFAYRVAKPSQYLIKTGVGCKQGEVCKKTFQGPLHTVTVIEMNPVNYTFKLSNMSSEMVPFQLPVVFTIGPHEPFPPAKDIDALIPHDAHENSHEDHRKRIKAEAYESFMTYANTMSGLSRRQVHNIIEGVIEGETRVFSAGLTIRDMFEDREKFRKTVQDRVQKDMDKLGLKIYNANIAEMHDLDEANRYFETLKLKALETAKTDMRVEVAEARKRGDIGEKENQGQTMVQLKGIEARVQREHNLKQQDIHNSNADLAVVKAQTNQREKVAKIEADNIANSKQVELETALNKLRATQQMEHLRATNLAEATVAAEAIAQKAEGEAKAQKARADGQLYAVKQQAEGQLYSSTKEAEGRLYTSTKEAEGRLIADLKAAEGLKARAQAQAAGLAAIVEAAGGSLELAKFYMALDRGLFVDLARQTAAAVQGLSPKLNIWNTGAASPEAGAANGMAPLHGLFQSLPPMLDALQQQTDVRLPSWAPQVQQATPSSGGQSPA</sequence>
<gene>
    <name evidence="6" type="ORF">WJX73_007874</name>
</gene>
<evidence type="ECO:0000313" key="6">
    <source>
        <dbReference type="EMBL" id="KAK9788452.1"/>
    </source>
</evidence>
<dbReference type="CDD" id="cd03399">
    <property type="entry name" value="SPFH_flotillin"/>
    <property type="match status" value="1"/>
</dbReference>
<comment type="similarity">
    <text evidence="1 4">Belongs to the band 7/mec-2 family. Flotillin subfamily.</text>
</comment>
<evidence type="ECO:0000256" key="3">
    <source>
        <dbReference type="ARBA" id="ARBA00023136"/>
    </source>
</evidence>
<comment type="caution">
    <text evidence="6">The sequence shown here is derived from an EMBL/GenBank/DDBJ whole genome shotgun (WGS) entry which is preliminary data.</text>
</comment>
<dbReference type="AlphaFoldDB" id="A0AAW1NL59"/>
<proteinExistence type="inferred from homology"/>
<evidence type="ECO:0000256" key="1">
    <source>
        <dbReference type="ARBA" id="ARBA00007161"/>
    </source>
</evidence>
<dbReference type="Gene3D" id="3.30.479.30">
    <property type="entry name" value="Band 7 domain"/>
    <property type="match status" value="1"/>
</dbReference>
<dbReference type="Proteomes" id="UP001465755">
    <property type="component" value="Unassembled WGS sequence"/>
</dbReference>
<dbReference type="InterPro" id="IPR036013">
    <property type="entry name" value="Band_7/SPFH_dom_sf"/>
</dbReference>
<evidence type="ECO:0000259" key="5">
    <source>
        <dbReference type="Pfam" id="PF01145"/>
    </source>
</evidence>
<evidence type="ECO:0000313" key="7">
    <source>
        <dbReference type="Proteomes" id="UP001465755"/>
    </source>
</evidence>
<protein>
    <recommendedName>
        <fullName evidence="4">Flotillin-like</fullName>
    </recommendedName>
</protein>
<keyword evidence="2 4" id="KW-1003">Cell membrane</keyword>
<dbReference type="InterPro" id="IPR027705">
    <property type="entry name" value="Flotillin_fam"/>
</dbReference>
<accession>A0AAW1NL59</accession>